<dbReference type="PANTHER" id="PTHR13473:SF0">
    <property type="entry name" value="LARGE RIBOSOMAL SUBUNIT PROTEIN ML48"/>
    <property type="match status" value="1"/>
</dbReference>
<evidence type="ECO:0000259" key="4">
    <source>
        <dbReference type="SMART" id="SM01403"/>
    </source>
</evidence>
<dbReference type="PANTHER" id="PTHR13473">
    <property type="entry name" value="MITOCHONDRIAL RIBOSOMAL PROTEIN L48"/>
    <property type="match status" value="1"/>
</dbReference>
<keyword evidence="6" id="KW-1185">Reference proteome</keyword>
<dbReference type="GO" id="GO:0006412">
    <property type="term" value="P:translation"/>
    <property type="evidence" value="ECO:0007669"/>
    <property type="project" value="InterPro"/>
</dbReference>
<evidence type="ECO:0000256" key="3">
    <source>
        <dbReference type="ARBA" id="ARBA00023274"/>
    </source>
</evidence>
<name>A0A9Q1BLU7_HOLLE</name>
<dbReference type="Pfam" id="PF00338">
    <property type="entry name" value="Ribosomal_S10"/>
    <property type="match status" value="1"/>
</dbReference>
<dbReference type="SUPFAM" id="SSF54999">
    <property type="entry name" value="Ribosomal protein S10"/>
    <property type="match status" value="1"/>
</dbReference>
<dbReference type="AlphaFoldDB" id="A0A9Q1BLU7"/>
<gene>
    <name evidence="5" type="ORF">HOLleu_28283</name>
</gene>
<keyword evidence="3" id="KW-0687">Ribonucleoprotein</keyword>
<dbReference type="OrthoDB" id="5984298at2759"/>
<comment type="similarity">
    <text evidence="1">Belongs to the universal ribosomal protein uS10 family.</text>
</comment>
<dbReference type="GO" id="GO:0003735">
    <property type="term" value="F:structural constituent of ribosome"/>
    <property type="evidence" value="ECO:0007669"/>
    <property type="project" value="InterPro"/>
</dbReference>
<dbReference type="InterPro" id="IPR001848">
    <property type="entry name" value="Ribosomal_uS10"/>
</dbReference>
<dbReference type="InterPro" id="IPR027487">
    <property type="entry name" value="Ribosomal_mL48"/>
</dbReference>
<accession>A0A9Q1BLU7</accession>
<organism evidence="5 6">
    <name type="scientific">Holothuria leucospilota</name>
    <name type="common">Black long sea cucumber</name>
    <name type="synonym">Mertensiothuria leucospilota</name>
    <dbReference type="NCBI Taxonomy" id="206669"/>
    <lineage>
        <taxon>Eukaryota</taxon>
        <taxon>Metazoa</taxon>
        <taxon>Echinodermata</taxon>
        <taxon>Eleutherozoa</taxon>
        <taxon>Echinozoa</taxon>
        <taxon>Holothuroidea</taxon>
        <taxon>Aspidochirotacea</taxon>
        <taxon>Aspidochirotida</taxon>
        <taxon>Holothuriidae</taxon>
        <taxon>Holothuria</taxon>
    </lineage>
</organism>
<evidence type="ECO:0000256" key="2">
    <source>
        <dbReference type="ARBA" id="ARBA00022980"/>
    </source>
</evidence>
<dbReference type="GO" id="GO:1990904">
    <property type="term" value="C:ribonucleoprotein complex"/>
    <property type="evidence" value="ECO:0007669"/>
    <property type="project" value="UniProtKB-KW"/>
</dbReference>
<dbReference type="InterPro" id="IPR027486">
    <property type="entry name" value="Ribosomal_uS10_dom"/>
</dbReference>
<proteinExistence type="inferred from homology"/>
<dbReference type="InterPro" id="IPR036838">
    <property type="entry name" value="Ribosomal_uS10_dom_sf"/>
</dbReference>
<feature type="domain" description="Small ribosomal subunit protein uS10" evidence="4">
    <location>
        <begin position="71"/>
        <end position="169"/>
    </location>
</feature>
<dbReference type="SMART" id="SM01403">
    <property type="entry name" value="Ribosomal_S10"/>
    <property type="match status" value="1"/>
</dbReference>
<dbReference type="Gene3D" id="3.30.70.600">
    <property type="entry name" value="Ribosomal protein S10 domain"/>
    <property type="match status" value="1"/>
</dbReference>
<reference evidence="5" key="1">
    <citation type="submission" date="2021-10" db="EMBL/GenBank/DDBJ databases">
        <title>Tropical sea cucumber genome reveals ecological adaptation and Cuvierian tubules defense mechanism.</title>
        <authorList>
            <person name="Chen T."/>
        </authorList>
    </citation>
    <scope>NUCLEOTIDE SEQUENCE</scope>
    <source>
        <strain evidence="5">Nanhai2018</strain>
        <tissue evidence="5">Muscle</tissue>
    </source>
</reference>
<evidence type="ECO:0000313" key="6">
    <source>
        <dbReference type="Proteomes" id="UP001152320"/>
    </source>
</evidence>
<dbReference type="GO" id="GO:0005761">
    <property type="term" value="C:mitochondrial ribosome"/>
    <property type="evidence" value="ECO:0007669"/>
    <property type="project" value="InterPro"/>
</dbReference>
<dbReference type="HAMAP" id="MF_00508">
    <property type="entry name" value="Ribosomal_uS10"/>
    <property type="match status" value="1"/>
</dbReference>
<evidence type="ECO:0000256" key="1">
    <source>
        <dbReference type="ARBA" id="ARBA00007102"/>
    </source>
</evidence>
<protein>
    <submittedName>
        <fullName evidence="5">39S ribosomal protein L48, mitochondrial</fullName>
    </submittedName>
</protein>
<comment type="caution">
    <text evidence="5">The sequence shown here is derived from an EMBL/GenBank/DDBJ whole genome shotgun (WGS) entry which is preliminary data.</text>
</comment>
<keyword evidence="2 5" id="KW-0689">Ribosomal protein</keyword>
<dbReference type="EMBL" id="JAIZAY010000014">
    <property type="protein sequence ID" value="KAJ8029006.1"/>
    <property type="molecule type" value="Genomic_DNA"/>
</dbReference>
<evidence type="ECO:0000313" key="5">
    <source>
        <dbReference type="EMBL" id="KAJ8029006.1"/>
    </source>
</evidence>
<sequence>MASPVLPILQSIRGTKRLLQASMSWCKLGRIQLQRSYADDFDKEVEELRVQQIDDQEIPPPMDGTVHEVLNVISYGYDCTSVEHYAQYVHNLARNMSLKIFDSYALPSKTTLVHAIQAAGLKEKDKIKDYKLTTHQRVLQIQDLPSKKASLLLDLLQVNLPEGVSLRIEPHTQEHYKERFIRKEIPESLL</sequence>
<dbReference type="Proteomes" id="UP001152320">
    <property type="component" value="Chromosome 14"/>
</dbReference>